<dbReference type="AlphaFoldDB" id="A0A9D1LHW0"/>
<reference evidence="2" key="2">
    <citation type="journal article" date="2021" name="PeerJ">
        <title>Extensive microbial diversity within the chicken gut microbiome revealed by metagenomics and culture.</title>
        <authorList>
            <person name="Gilroy R."/>
            <person name="Ravi A."/>
            <person name="Getino M."/>
            <person name="Pursley I."/>
            <person name="Horton D.L."/>
            <person name="Alikhan N.F."/>
            <person name="Baker D."/>
            <person name="Gharbi K."/>
            <person name="Hall N."/>
            <person name="Watson M."/>
            <person name="Adriaenssens E.M."/>
            <person name="Foster-Nyarko E."/>
            <person name="Jarju S."/>
            <person name="Secka A."/>
            <person name="Antonio M."/>
            <person name="Oren A."/>
            <person name="Chaudhuri R.R."/>
            <person name="La Ragione R."/>
            <person name="Hildebrand F."/>
            <person name="Pallen M.J."/>
        </authorList>
    </citation>
    <scope>NUCLEOTIDE SEQUENCE</scope>
    <source>
        <strain evidence="2">17073</strain>
    </source>
</reference>
<feature type="chain" id="PRO_5039215443" description="Lipoprotein" evidence="1">
    <location>
        <begin position="23"/>
        <end position="197"/>
    </location>
</feature>
<feature type="signal peptide" evidence="1">
    <location>
        <begin position="1"/>
        <end position="22"/>
    </location>
</feature>
<evidence type="ECO:0000256" key="1">
    <source>
        <dbReference type="SAM" id="SignalP"/>
    </source>
</evidence>
<proteinExistence type="predicted"/>
<comment type="caution">
    <text evidence="2">The sequence shown here is derived from an EMBL/GenBank/DDBJ whole genome shotgun (WGS) entry which is preliminary data.</text>
</comment>
<dbReference type="Proteomes" id="UP000824076">
    <property type="component" value="Unassembled WGS sequence"/>
</dbReference>
<protein>
    <recommendedName>
        <fullName evidence="4">Lipoprotein</fullName>
    </recommendedName>
</protein>
<gene>
    <name evidence="2" type="ORF">IAD18_06730</name>
</gene>
<reference evidence="2" key="1">
    <citation type="submission" date="2020-10" db="EMBL/GenBank/DDBJ databases">
        <authorList>
            <person name="Gilroy R."/>
        </authorList>
    </citation>
    <scope>NUCLEOTIDE SEQUENCE</scope>
    <source>
        <strain evidence="2">17073</strain>
    </source>
</reference>
<evidence type="ECO:0000313" key="3">
    <source>
        <dbReference type="Proteomes" id="UP000824076"/>
    </source>
</evidence>
<accession>A0A9D1LHW0</accession>
<organism evidence="2 3">
    <name type="scientific">Candidatus Limisoma intestinavium</name>
    <dbReference type="NCBI Taxonomy" id="2840856"/>
    <lineage>
        <taxon>Bacteria</taxon>
        <taxon>Pseudomonadati</taxon>
        <taxon>Bacteroidota</taxon>
        <taxon>Bacteroidia</taxon>
        <taxon>Bacteroidales</taxon>
        <taxon>Candidatus Limisoma</taxon>
    </lineage>
</organism>
<dbReference type="EMBL" id="DVMS01000189">
    <property type="protein sequence ID" value="HIU39341.1"/>
    <property type="molecule type" value="Genomic_DNA"/>
</dbReference>
<name>A0A9D1LHW0_9BACT</name>
<evidence type="ECO:0000313" key="2">
    <source>
        <dbReference type="EMBL" id="HIU39341.1"/>
    </source>
</evidence>
<sequence>MKKTFLAITAMLGLVLTGCGNSSNENQSAQKDNASTQTVLSVDDVLENAASLVGKTVVVEGECSHLCKHGGVKAFLVSAKSDQSLRAEAKGEFKAFPKETIHQVLRITGVVVEDRIDEAAVKKMEEEYGKLEQVHGENVEVGCDAEKAAQGQEGIDTFAARMQDYRDKIAERQAKEGKAYLSFYHIDASGYEIVKDE</sequence>
<dbReference type="PROSITE" id="PS51257">
    <property type="entry name" value="PROKAR_LIPOPROTEIN"/>
    <property type="match status" value="1"/>
</dbReference>
<keyword evidence="1" id="KW-0732">Signal</keyword>
<evidence type="ECO:0008006" key="4">
    <source>
        <dbReference type="Google" id="ProtNLM"/>
    </source>
</evidence>